<reference evidence="2" key="2">
    <citation type="submission" date="2014-07" db="EMBL/GenBank/DDBJ databases">
        <authorList>
            <person name="Hull J."/>
        </authorList>
    </citation>
    <scope>NUCLEOTIDE SEQUENCE</scope>
</reference>
<protein>
    <submittedName>
        <fullName evidence="2">Uncharacterized protein</fullName>
    </submittedName>
</protein>
<evidence type="ECO:0000313" key="2">
    <source>
        <dbReference type="EMBL" id="JAG31503.1"/>
    </source>
</evidence>
<dbReference type="AlphaFoldDB" id="A0A0A9YK84"/>
<accession>A0A0A9YK84</accession>
<name>A0A0A9YK84_LYGHE</name>
<keyword evidence="1" id="KW-0472">Membrane</keyword>
<sequence>MVVLKTCWTPFIWNTDVKSGSRCCAVYTIAMSIILITLTAYMMDGGDSTQLYLPLFETDIEKRMPLWGGVFITYFILLIFSSVLMVAGINMMLRGFHAPLAHPNDHRSRFPGTFWPLAPLRLLHIPCCSGTDADQLDVDGIQYLLHPVRLLAVPNHLLDANPKYRALVPVKPHFTSGVRNNSKRILGSSPPLQNDLITS</sequence>
<keyword evidence="1" id="KW-1133">Transmembrane helix</keyword>
<proteinExistence type="predicted"/>
<feature type="transmembrane region" description="Helical" evidence="1">
    <location>
        <begin position="64"/>
        <end position="87"/>
    </location>
</feature>
<evidence type="ECO:0000256" key="1">
    <source>
        <dbReference type="SAM" id="Phobius"/>
    </source>
</evidence>
<gene>
    <name evidence="2" type="ORF">CM83_52159</name>
</gene>
<reference evidence="2" key="1">
    <citation type="journal article" date="2014" name="PLoS ONE">
        <title>Transcriptome-Based Identification of ABC Transporters in the Western Tarnished Plant Bug Lygus hesperus.</title>
        <authorList>
            <person name="Hull J.J."/>
            <person name="Chaney K."/>
            <person name="Geib S.M."/>
            <person name="Fabrick J.A."/>
            <person name="Brent C.S."/>
            <person name="Walsh D."/>
            <person name="Lavine L.C."/>
        </authorList>
    </citation>
    <scope>NUCLEOTIDE SEQUENCE</scope>
</reference>
<organism evidence="2">
    <name type="scientific">Lygus hesperus</name>
    <name type="common">Western plant bug</name>
    <dbReference type="NCBI Taxonomy" id="30085"/>
    <lineage>
        <taxon>Eukaryota</taxon>
        <taxon>Metazoa</taxon>
        <taxon>Ecdysozoa</taxon>
        <taxon>Arthropoda</taxon>
        <taxon>Hexapoda</taxon>
        <taxon>Insecta</taxon>
        <taxon>Pterygota</taxon>
        <taxon>Neoptera</taxon>
        <taxon>Paraneoptera</taxon>
        <taxon>Hemiptera</taxon>
        <taxon>Heteroptera</taxon>
        <taxon>Panheteroptera</taxon>
        <taxon>Cimicomorpha</taxon>
        <taxon>Miridae</taxon>
        <taxon>Mirini</taxon>
        <taxon>Lygus</taxon>
    </lineage>
</organism>
<feature type="transmembrane region" description="Helical" evidence="1">
    <location>
        <begin position="24"/>
        <end position="44"/>
    </location>
</feature>
<dbReference type="EMBL" id="GBHO01012101">
    <property type="protein sequence ID" value="JAG31503.1"/>
    <property type="molecule type" value="Transcribed_RNA"/>
</dbReference>
<keyword evidence="1" id="KW-0812">Transmembrane</keyword>